<gene>
    <name evidence="1" type="ORF">HYY65_10045</name>
</gene>
<proteinExistence type="predicted"/>
<protein>
    <submittedName>
        <fullName evidence="1">Uncharacterized protein</fullName>
    </submittedName>
</protein>
<evidence type="ECO:0000313" key="2">
    <source>
        <dbReference type="Proteomes" id="UP000741360"/>
    </source>
</evidence>
<dbReference type="AlphaFoldDB" id="A0A932GQZ9"/>
<dbReference type="Proteomes" id="UP000741360">
    <property type="component" value="Unassembled WGS sequence"/>
</dbReference>
<evidence type="ECO:0000313" key="1">
    <source>
        <dbReference type="EMBL" id="MBI3015380.1"/>
    </source>
</evidence>
<reference evidence="1" key="1">
    <citation type="submission" date="2020-07" db="EMBL/GenBank/DDBJ databases">
        <title>Huge and variable diversity of episymbiotic CPR bacteria and DPANN archaea in groundwater ecosystems.</title>
        <authorList>
            <person name="He C.Y."/>
            <person name="Keren R."/>
            <person name="Whittaker M."/>
            <person name="Farag I.F."/>
            <person name="Doudna J."/>
            <person name="Cate J.H.D."/>
            <person name="Banfield J.F."/>
        </authorList>
    </citation>
    <scope>NUCLEOTIDE SEQUENCE</scope>
    <source>
        <strain evidence="1">NC_groundwater_717_Ag_S-0.2um_59_8</strain>
    </source>
</reference>
<name>A0A932GQZ9_UNCTE</name>
<comment type="caution">
    <text evidence="1">The sequence shown here is derived from an EMBL/GenBank/DDBJ whole genome shotgun (WGS) entry which is preliminary data.</text>
</comment>
<accession>A0A932GQZ9</accession>
<dbReference type="EMBL" id="JACPSX010000190">
    <property type="protein sequence ID" value="MBI3015380.1"/>
    <property type="molecule type" value="Genomic_DNA"/>
</dbReference>
<sequence>MTDGKPKTTRITVPFGVLIALLCQEAFRVVSKEQEAYRLVHGMLPGFLARYRQHRLAS</sequence>
<organism evidence="1 2">
    <name type="scientific">Tectimicrobiota bacterium</name>
    <dbReference type="NCBI Taxonomy" id="2528274"/>
    <lineage>
        <taxon>Bacteria</taxon>
        <taxon>Pseudomonadati</taxon>
        <taxon>Nitrospinota/Tectimicrobiota group</taxon>
        <taxon>Candidatus Tectimicrobiota</taxon>
    </lineage>
</organism>